<dbReference type="EMBL" id="BAABKD010000009">
    <property type="protein sequence ID" value="GAA5089690.1"/>
    <property type="molecule type" value="Genomic_DNA"/>
</dbReference>
<dbReference type="InterPro" id="IPR029016">
    <property type="entry name" value="GAF-like_dom_sf"/>
</dbReference>
<evidence type="ECO:0000313" key="7">
    <source>
        <dbReference type="Proteomes" id="UP001500227"/>
    </source>
</evidence>
<dbReference type="PANTHER" id="PTHR30136">
    <property type="entry name" value="HELIX-TURN-HELIX TRANSCRIPTIONAL REGULATOR, ICLR FAMILY"/>
    <property type="match status" value="1"/>
</dbReference>
<dbReference type="InterPro" id="IPR036388">
    <property type="entry name" value="WH-like_DNA-bd_sf"/>
</dbReference>
<dbReference type="InterPro" id="IPR005471">
    <property type="entry name" value="Tscrpt_reg_IclR_N"/>
</dbReference>
<evidence type="ECO:0000256" key="2">
    <source>
        <dbReference type="ARBA" id="ARBA00023125"/>
    </source>
</evidence>
<comment type="caution">
    <text evidence="6">The sequence shown here is derived from an EMBL/GenBank/DDBJ whole genome shotgun (WGS) entry which is preliminary data.</text>
</comment>
<keyword evidence="1" id="KW-0805">Transcription regulation</keyword>
<evidence type="ECO:0000259" key="5">
    <source>
        <dbReference type="PROSITE" id="PS51078"/>
    </source>
</evidence>
<dbReference type="Gene3D" id="3.30.450.40">
    <property type="match status" value="1"/>
</dbReference>
<dbReference type="RefSeq" id="WP_345370514.1">
    <property type="nucleotide sequence ID" value="NZ_BAABKD010000009.1"/>
</dbReference>
<accession>A0ABP9M6N9</accession>
<dbReference type="Pfam" id="PF01614">
    <property type="entry name" value="IclR_C"/>
    <property type="match status" value="1"/>
</dbReference>
<dbReference type="InterPro" id="IPR036390">
    <property type="entry name" value="WH_DNA-bd_sf"/>
</dbReference>
<dbReference type="SUPFAM" id="SSF55781">
    <property type="entry name" value="GAF domain-like"/>
    <property type="match status" value="1"/>
</dbReference>
<feature type="domain" description="IclR-ED" evidence="5">
    <location>
        <begin position="75"/>
        <end position="260"/>
    </location>
</feature>
<dbReference type="InterPro" id="IPR014757">
    <property type="entry name" value="Tscrpt_reg_IclR_C"/>
</dbReference>
<evidence type="ECO:0000256" key="1">
    <source>
        <dbReference type="ARBA" id="ARBA00023015"/>
    </source>
</evidence>
<keyword evidence="7" id="KW-1185">Reference proteome</keyword>
<protein>
    <submittedName>
        <fullName evidence="6">DNA-binding transcriptional regulator</fullName>
    </submittedName>
</protein>
<evidence type="ECO:0000256" key="3">
    <source>
        <dbReference type="ARBA" id="ARBA00023163"/>
    </source>
</evidence>
<dbReference type="Proteomes" id="UP001500227">
    <property type="component" value="Unassembled WGS sequence"/>
</dbReference>
<dbReference type="Gene3D" id="1.10.10.10">
    <property type="entry name" value="Winged helix-like DNA-binding domain superfamily/Winged helix DNA-binding domain"/>
    <property type="match status" value="1"/>
</dbReference>
<feature type="domain" description="HTH iclR-type" evidence="4">
    <location>
        <begin position="13"/>
        <end position="74"/>
    </location>
</feature>
<reference evidence="7" key="1">
    <citation type="journal article" date="2019" name="Int. J. Syst. Evol. Microbiol.">
        <title>The Global Catalogue of Microorganisms (GCM) 10K type strain sequencing project: providing services to taxonomists for standard genome sequencing and annotation.</title>
        <authorList>
            <consortium name="The Broad Institute Genomics Platform"/>
            <consortium name="The Broad Institute Genome Sequencing Center for Infectious Disease"/>
            <person name="Wu L."/>
            <person name="Ma J."/>
        </authorList>
    </citation>
    <scope>NUCLEOTIDE SEQUENCE [LARGE SCALE GENOMIC DNA]</scope>
    <source>
        <strain evidence="7">JCM 18423</strain>
    </source>
</reference>
<proteinExistence type="predicted"/>
<dbReference type="PANTHER" id="PTHR30136:SF23">
    <property type="entry name" value="DNA-BINDING TRANSCRIPTIONAL ACTIVATOR MHPR"/>
    <property type="match status" value="1"/>
</dbReference>
<evidence type="ECO:0000313" key="6">
    <source>
        <dbReference type="EMBL" id="GAA5089690.1"/>
    </source>
</evidence>
<dbReference type="SUPFAM" id="SSF46785">
    <property type="entry name" value="Winged helix' DNA-binding domain"/>
    <property type="match status" value="1"/>
</dbReference>
<dbReference type="InterPro" id="IPR050707">
    <property type="entry name" value="HTH_MetabolicPath_Reg"/>
</dbReference>
<keyword evidence="2 6" id="KW-0238">DNA-binding</keyword>
<evidence type="ECO:0000259" key="4">
    <source>
        <dbReference type="PROSITE" id="PS51077"/>
    </source>
</evidence>
<dbReference type="PROSITE" id="PS51078">
    <property type="entry name" value="ICLR_ED"/>
    <property type="match status" value="1"/>
</dbReference>
<gene>
    <name evidence="6" type="ORF">GCM10023337_12960</name>
</gene>
<dbReference type="GO" id="GO:0003677">
    <property type="term" value="F:DNA binding"/>
    <property type="evidence" value="ECO:0007669"/>
    <property type="project" value="UniProtKB-KW"/>
</dbReference>
<keyword evidence="3" id="KW-0804">Transcription</keyword>
<dbReference type="PROSITE" id="PS51077">
    <property type="entry name" value="HTH_ICLR"/>
    <property type="match status" value="1"/>
</dbReference>
<dbReference type="SMART" id="SM00346">
    <property type="entry name" value="HTH_ICLR"/>
    <property type="match status" value="1"/>
</dbReference>
<name>A0ABP9M6N9_9BURK</name>
<sequence>MIEQDQESIYPRVRALERGLELIRVLGETGWTSPGELAKRTGIHRATVYRLLHTLEANGYVHCRPGDSHYCLTTRIRSIADGVKDEDWIAQVISPYLGRLLSQVQWPSDFATFTGGHIVIQESTHRFSPMSVNRGMIGKARPLLHSALGIAILSMVSDDSRQRILNLTELVTNEPLTQEDHYAQLMQSIQIARARGYAESAGGTEPNISAIASPVCWRNRVVGAINIMFFRRAMTPIKAAERYLGYLHECVRDIERELHDLPLGENYGWPRRRD</sequence>
<organism evidence="6 7">
    <name type="scientific">Paenalcaligenes hermetiae</name>
    <dbReference type="NCBI Taxonomy" id="1157987"/>
    <lineage>
        <taxon>Bacteria</taxon>
        <taxon>Pseudomonadati</taxon>
        <taxon>Pseudomonadota</taxon>
        <taxon>Betaproteobacteria</taxon>
        <taxon>Burkholderiales</taxon>
        <taxon>Alcaligenaceae</taxon>
        <taxon>Paenalcaligenes</taxon>
    </lineage>
</organism>
<dbReference type="Pfam" id="PF09339">
    <property type="entry name" value="HTH_IclR"/>
    <property type="match status" value="1"/>
</dbReference>